<keyword evidence="4 7" id="KW-0812">Transmembrane</keyword>
<evidence type="ECO:0000256" key="3">
    <source>
        <dbReference type="ARBA" id="ARBA00022475"/>
    </source>
</evidence>
<feature type="transmembrane region" description="Helical" evidence="7">
    <location>
        <begin position="129"/>
        <end position="152"/>
    </location>
</feature>
<keyword evidence="10" id="KW-1185">Reference proteome</keyword>
<evidence type="ECO:0000256" key="1">
    <source>
        <dbReference type="ARBA" id="ARBA00004651"/>
    </source>
</evidence>
<sequence>MQIFLTATRRAILVLAMLGVAAYGAAALVTVADVLGRRVGLPIDGVVDLVQLFVVTGAWLVMPWAFCSGAHVGVDFLITRLPRAPQILLRFLAMLAALALLGAMLWLGYGTFQQRVMFGDRSQQLGIPISWFWLPLLIGLGFSLLGAIAAFLSPQVQGQEL</sequence>
<comment type="similarity">
    <text evidence="7">Belongs to the TRAP transporter small permease family.</text>
</comment>
<comment type="subcellular location">
    <subcellularLocation>
        <location evidence="7">Cell inner membrane</location>
        <topology evidence="7">Multi-pass membrane protein</topology>
    </subcellularLocation>
    <subcellularLocation>
        <location evidence="1">Cell membrane</location>
        <topology evidence="1">Multi-pass membrane protein</topology>
    </subcellularLocation>
</comment>
<dbReference type="RefSeq" id="WP_386374247.1">
    <property type="nucleotide sequence ID" value="NZ_JBHUMP010000008.1"/>
</dbReference>
<keyword evidence="6 7" id="KW-0472">Membrane</keyword>
<protein>
    <recommendedName>
        <fullName evidence="7">TRAP transporter small permease protein</fullName>
    </recommendedName>
</protein>
<name>A0ABW5U314_9RHOB</name>
<evidence type="ECO:0000313" key="10">
    <source>
        <dbReference type="Proteomes" id="UP001597474"/>
    </source>
</evidence>
<comment type="subunit">
    <text evidence="7">The complex comprises the extracytoplasmic solute receptor protein and the two transmembrane proteins.</text>
</comment>
<reference evidence="10" key="1">
    <citation type="journal article" date="2019" name="Int. J. Syst. Evol. Microbiol.">
        <title>The Global Catalogue of Microorganisms (GCM) 10K type strain sequencing project: providing services to taxonomists for standard genome sequencing and annotation.</title>
        <authorList>
            <consortium name="The Broad Institute Genomics Platform"/>
            <consortium name="The Broad Institute Genome Sequencing Center for Infectious Disease"/>
            <person name="Wu L."/>
            <person name="Ma J."/>
        </authorList>
    </citation>
    <scope>NUCLEOTIDE SEQUENCE [LARGE SCALE GENOMIC DNA]</scope>
    <source>
        <strain evidence="10">TISTR 2562</strain>
    </source>
</reference>
<comment type="function">
    <text evidence="7">Part of the tripartite ATP-independent periplasmic (TRAP) transport system.</text>
</comment>
<feature type="domain" description="Tripartite ATP-independent periplasmic transporters DctQ component" evidence="8">
    <location>
        <begin position="27"/>
        <end position="153"/>
    </location>
</feature>
<dbReference type="Proteomes" id="UP001597474">
    <property type="component" value="Unassembled WGS sequence"/>
</dbReference>
<dbReference type="Pfam" id="PF04290">
    <property type="entry name" value="DctQ"/>
    <property type="match status" value="1"/>
</dbReference>
<accession>A0ABW5U314</accession>
<feature type="transmembrane region" description="Helical" evidence="7">
    <location>
        <begin position="87"/>
        <end position="109"/>
    </location>
</feature>
<evidence type="ECO:0000256" key="4">
    <source>
        <dbReference type="ARBA" id="ARBA00022692"/>
    </source>
</evidence>
<gene>
    <name evidence="9" type="ORF">ACFSUD_10770</name>
</gene>
<feature type="transmembrane region" description="Helical" evidence="7">
    <location>
        <begin position="52"/>
        <end position="78"/>
    </location>
</feature>
<evidence type="ECO:0000256" key="6">
    <source>
        <dbReference type="ARBA" id="ARBA00023136"/>
    </source>
</evidence>
<evidence type="ECO:0000259" key="8">
    <source>
        <dbReference type="Pfam" id="PF04290"/>
    </source>
</evidence>
<keyword evidence="7" id="KW-0997">Cell inner membrane</keyword>
<organism evidence="9 10">
    <name type="scientific">Sulfitobacter aestuarii</name>
    <dbReference type="NCBI Taxonomy" id="2161676"/>
    <lineage>
        <taxon>Bacteria</taxon>
        <taxon>Pseudomonadati</taxon>
        <taxon>Pseudomonadota</taxon>
        <taxon>Alphaproteobacteria</taxon>
        <taxon>Rhodobacterales</taxon>
        <taxon>Roseobacteraceae</taxon>
        <taxon>Sulfitobacter</taxon>
    </lineage>
</organism>
<evidence type="ECO:0000256" key="7">
    <source>
        <dbReference type="RuleBase" id="RU369079"/>
    </source>
</evidence>
<keyword evidence="2 7" id="KW-0813">Transport</keyword>
<evidence type="ECO:0000256" key="2">
    <source>
        <dbReference type="ARBA" id="ARBA00022448"/>
    </source>
</evidence>
<proteinExistence type="inferred from homology"/>
<evidence type="ECO:0000256" key="5">
    <source>
        <dbReference type="ARBA" id="ARBA00022989"/>
    </source>
</evidence>
<keyword evidence="3" id="KW-1003">Cell membrane</keyword>
<evidence type="ECO:0000313" key="9">
    <source>
        <dbReference type="EMBL" id="MFD2740054.1"/>
    </source>
</evidence>
<feature type="transmembrane region" description="Helical" evidence="7">
    <location>
        <begin position="12"/>
        <end position="32"/>
    </location>
</feature>
<keyword evidence="5 7" id="KW-1133">Transmembrane helix</keyword>
<dbReference type="InterPro" id="IPR055348">
    <property type="entry name" value="DctQ"/>
</dbReference>
<comment type="caution">
    <text evidence="9">The sequence shown here is derived from an EMBL/GenBank/DDBJ whole genome shotgun (WGS) entry which is preliminary data.</text>
</comment>
<dbReference type="EMBL" id="JBHUMP010000008">
    <property type="protein sequence ID" value="MFD2740054.1"/>
    <property type="molecule type" value="Genomic_DNA"/>
</dbReference>